<name>A0A8J6NGK0_9CHLR</name>
<dbReference type="EMBL" id="JACNJN010000038">
    <property type="protein sequence ID" value="MBC8334039.1"/>
    <property type="molecule type" value="Genomic_DNA"/>
</dbReference>
<accession>A0A8J6NGK0</accession>
<comment type="caution">
    <text evidence="3">The sequence shown here is derived from an EMBL/GenBank/DDBJ whole genome shotgun (WGS) entry which is preliminary data.</text>
</comment>
<dbReference type="Proteomes" id="UP000614469">
    <property type="component" value="Unassembled WGS sequence"/>
</dbReference>
<proteinExistence type="predicted"/>
<keyword evidence="2" id="KW-0812">Transmembrane</keyword>
<evidence type="ECO:0000256" key="1">
    <source>
        <dbReference type="SAM" id="MobiDB-lite"/>
    </source>
</evidence>
<gene>
    <name evidence="3" type="ORF">H8E29_02135</name>
</gene>
<feature type="transmembrane region" description="Helical" evidence="2">
    <location>
        <begin position="385"/>
        <end position="407"/>
    </location>
</feature>
<feature type="region of interest" description="Disordered" evidence="1">
    <location>
        <begin position="247"/>
        <end position="312"/>
    </location>
</feature>
<reference evidence="3 4" key="1">
    <citation type="submission" date="2020-08" db="EMBL/GenBank/DDBJ databases">
        <title>Bridging the membrane lipid divide: bacteria of the FCB group superphylum have the potential to synthesize archaeal ether lipids.</title>
        <authorList>
            <person name="Villanueva L."/>
            <person name="Von Meijenfeldt F.A.B."/>
            <person name="Westbye A.B."/>
            <person name="Yadav S."/>
            <person name="Hopmans E.C."/>
            <person name="Dutilh B.E."/>
            <person name="Sinninghe Damste J.S."/>
        </authorList>
    </citation>
    <scope>NUCLEOTIDE SEQUENCE [LARGE SCALE GENOMIC DNA]</scope>
    <source>
        <strain evidence="3">NIOZ-UU36</strain>
    </source>
</reference>
<evidence type="ECO:0000256" key="2">
    <source>
        <dbReference type="SAM" id="Phobius"/>
    </source>
</evidence>
<evidence type="ECO:0008006" key="5">
    <source>
        <dbReference type="Google" id="ProtNLM"/>
    </source>
</evidence>
<dbReference type="AlphaFoldDB" id="A0A8J6NGK0"/>
<evidence type="ECO:0000313" key="4">
    <source>
        <dbReference type="Proteomes" id="UP000614469"/>
    </source>
</evidence>
<protein>
    <recommendedName>
        <fullName evidence="5">PPM-type phosphatase domain-containing protein</fullName>
    </recommendedName>
</protein>
<keyword evidence="2" id="KW-0472">Membrane</keyword>
<sequence>MAKTFDLTLLPLYRHGGDELPSPPGLLVLTPPRRKARSREKDRLIVHLTLSGNASFSTVNYLQMTSRTAEEFYKTPGSVTAALRAAATTLNGDLLERNMTSSGQGLYTLGHLVLGALRGEQFYILESGPTHVYWMAGAERKDIHDPLMAGRGLGLGQATNFYLSQLTLRTGGRLLIAAKIPPAWEQILQRDNRSASLEAVRSLMMTESTEDGNAVMCEVQPGRGEMTILKPVRSVSLTPESISKKIAEEPQVESTPIASHRPEPQRIPPSPGIDSIAVPRKDSVSKPPGVLVIPDSIPRQAPKPAPTPDKMASPPVEHFVEIKDDASLAEPPVGEIFAREGARTLARGMQATREGNTRLKNAVRTMMPRLLPGSDSETPVHLPGWIMGLIAIIIPLVVVTIASIVYFRFGRDVQYETLFAEADAARARAVSQDDPVAERIAWEDALAKLNLAEERNITSESKGLRDEAQTSLDALLGIIRGDFQPAVSGLPRGIEITAMAAIDTEIFLLDSVNGEILRAFLLDSGYQYDENFICGRGEYGGKSVGVLVGLKALPKANAMAASVLGIDDRGNLLYCAANQVPQALSLQEPPVGFKEITAISLDSEVLYILDALSREVWVYGGQASTFINYPTAFFENAPSGLENAVDMSVDGSDLYLLFADGHLASCTYSLLDTVPTRCINPATLIDTHPAAGGGDSFGQAHFTQMHLSTPPDSALLLLDPKSQAVFRLSPRSFELQNKIHPRSDHEGPISSVALTAMTTNSAHVLFIAQGGKIYQAGDVP</sequence>
<evidence type="ECO:0000313" key="3">
    <source>
        <dbReference type="EMBL" id="MBC8334039.1"/>
    </source>
</evidence>
<organism evidence="3 4">
    <name type="scientific">Candidatus Desulfolinea nitratireducens</name>
    <dbReference type="NCBI Taxonomy" id="2841698"/>
    <lineage>
        <taxon>Bacteria</taxon>
        <taxon>Bacillati</taxon>
        <taxon>Chloroflexota</taxon>
        <taxon>Anaerolineae</taxon>
        <taxon>Anaerolineales</taxon>
        <taxon>Anaerolineales incertae sedis</taxon>
        <taxon>Candidatus Desulfolinea</taxon>
    </lineage>
</organism>
<keyword evidence="2" id="KW-1133">Transmembrane helix</keyword>